<organism evidence="2 3">
    <name type="scientific">Actinomycetospora termitidis</name>
    <dbReference type="NCBI Taxonomy" id="3053470"/>
    <lineage>
        <taxon>Bacteria</taxon>
        <taxon>Bacillati</taxon>
        <taxon>Actinomycetota</taxon>
        <taxon>Actinomycetes</taxon>
        <taxon>Pseudonocardiales</taxon>
        <taxon>Pseudonocardiaceae</taxon>
        <taxon>Actinomycetospora</taxon>
    </lineage>
</organism>
<comment type="caution">
    <text evidence="2">The sequence shown here is derived from an EMBL/GenBank/DDBJ whole genome shotgun (WGS) entry which is preliminary data.</text>
</comment>
<protein>
    <submittedName>
        <fullName evidence="2">NYN domain-containing protein</fullName>
    </submittedName>
</protein>
<dbReference type="Pfam" id="PF05991">
    <property type="entry name" value="NYN_YacP"/>
    <property type="match status" value="1"/>
</dbReference>
<keyword evidence="1" id="KW-0175">Coiled coil</keyword>
<sequence>MVAGEEADAAPGADPSDGGAALRAALLDAAPETVRSRVADLVSRAVGQMPSADLPAPVRPIARFAPAKRAKVGSGPLLSALRSVDGFAEDVVAWWTEHRPEEWEPPVVEPVHAAAVAVLRGDPEAAGDLLRDAGERADVGKLRAERDAALTRADRLAADLERVTAERDEARARVRDATPDLSDEVAKLRARLREQGVRVKQAETTAADAAHRLEEGQGHLVRELEDLRRERGRDQDAVAAAEARARRATAELESARRAAHEARHADDARLALLVDTVAGAAAGLRHELGLRADDQRIGPRPAELVGSAARAPMARVTDPATLDRLLALPEVHLLVDGYNVTKTGWPALSLSAQRDRLVAAVAPLAARTHAETTLVFDGAGISGVPTASIRGVRVLFSEPGVIADDLIRTLVDAEPEGRPLVVVTSDRAVVDSVRRRGAHPVPSSVLLERLSRI</sequence>
<dbReference type="Proteomes" id="UP001231924">
    <property type="component" value="Unassembled WGS sequence"/>
</dbReference>
<keyword evidence="3" id="KW-1185">Reference proteome</keyword>
<reference evidence="2 3" key="1">
    <citation type="submission" date="2023-06" db="EMBL/GenBank/DDBJ databases">
        <title>Actinomycetospora Odt1-22.</title>
        <authorList>
            <person name="Supong K."/>
        </authorList>
    </citation>
    <scope>NUCLEOTIDE SEQUENCE [LARGE SCALE GENOMIC DNA]</scope>
    <source>
        <strain evidence="2 3">Odt1-22</strain>
    </source>
</reference>
<evidence type="ECO:0000256" key="1">
    <source>
        <dbReference type="SAM" id="Coils"/>
    </source>
</evidence>
<feature type="coiled-coil region" evidence="1">
    <location>
        <begin position="146"/>
        <end position="173"/>
    </location>
</feature>
<proteinExistence type="predicted"/>
<gene>
    <name evidence="2" type="ORF">QRT03_12820</name>
</gene>
<dbReference type="PANTHER" id="PTHR34547">
    <property type="entry name" value="YACP-LIKE NYN DOMAIN PROTEIN"/>
    <property type="match status" value="1"/>
</dbReference>
<dbReference type="InterPro" id="IPR010298">
    <property type="entry name" value="YacP-like"/>
</dbReference>
<dbReference type="PANTHER" id="PTHR34547:SF1">
    <property type="entry name" value="YACP-LIKE NYN DOMAIN PROTEIN"/>
    <property type="match status" value="1"/>
</dbReference>
<name>A0ABT7M843_9PSEU</name>
<evidence type="ECO:0000313" key="2">
    <source>
        <dbReference type="EMBL" id="MDL5156844.1"/>
    </source>
</evidence>
<evidence type="ECO:0000313" key="3">
    <source>
        <dbReference type="Proteomes" id="UP001231924"/>
    </source>
</evidence>
<feature type="coiled-coil region" evidence="1">
    <location>
        <begin position="224"/>
        <end position="265"/>
    </location>
</feature>
<dbReference type="EMBL" id="JASVWF010000002">
    <property type="protein sequence ID" value="MDL5156844.1"/>
    <property type="molecule type" value="Genomic_DNA"/>
</dbReference>
<dbReference type="RefSeq" id="WP_286053210.1">
    <property type="nucleotide sequence ID" value="NZ_JASVWF010000002.1"/>
</dbReference>
<accession>A0ABT7M843</accession>